<evidence type="ECO:0000256" key="7">
    <source>
        <dbReference type="SAM" id="MobiDB-lite"/>
    </source>
</evidence>
<evidence type="ECO:0000313" key="9">
    <source>
        <dbReference type="EMBL" id="RXS95345.1"/>
    </source>
</evidence>
<dbReference type="OrthoDB" id="107551at2"/>
<dbReference type="Pfam" id="PF01120">
    <property type="entry name" value="Alpha_L_fucos"/>
    <property type="match status" value="1"/>
</dbReference>
<dbReference type="GO" id="GO:0006004">
    <property type="term" value="P:fucose metabolic process"/>
    <property type="evidence" value="ECO:0007669"/>
    <property type="project" value="InterPro"/>
</dbReference>
<dbReference type="GO" id="GO:0005764">
    <property type="term" value="C:lysosome"/>
    <property type="evidence" value="ECO:0007669"/>
    <property type="project" value="TreeGrafter"/>
</dbReference>
<keyword evidence="6" id="KW-0326">Glycosidase</keyword>
<proteinExistence type="inferred from homology"/>
<dbReference type="EMBL" id="SDMK01000002">
    <property type="protein sequence ID" value="RXS95345.1"/>
    <property type="molecule type" value="Genomic_DNA"/>
</dbReference>
<evidence type="ECO:0000259" key="8">
    <source>
        <dbReference type="Pfam" id="PF01120"/>
    </source>
</evidence>
<name>A0A4Q1SE29_9BACT</name>
<dbReference type="SMART" id="SM00812">
    <property type="entry name" value="Alpha_L_fucos"/>
    <property type="match status" value="1"/>
</dbReference>
<sequence>MSDAGLDEIVRVDETPAEGTGQQAAGGGLAGSHEADEDDALRSWSSGHIAAGHYRLGWAGSGCRREWARSACEASILLMIQWFRVAAGRTGGVDDAEEKRMKVSRRRFSKGMVLAATGVAVGGKQAWSQLKGDHIDTTKKHPVPSIQDTETKAERDARMHWFREARFGMFIHWGLYSIPAGRWNGKEVPGAGEWLMIDASVPVADYKALAPQFNPTEFSAERVVTLAKTAGMKYIVITAKHHEGFAMFASKADPFNIVDATPYKKDPLKALAAECRKQGMKLGFYYSQDQDWTAPGGAAYQTGDHKPPTYHWDPAQDGSFADYLHRKSIPQIQELLTNYGEAPAILWFDTPSSDMTPELAGEVVKVLNQHPKLIWNNRLGGGYSGDTETPEQYIPANGYPGKDWESCMTMNGTWGYKTDDTNFKSTETLLHNLIDIASKGGNYLLNIGPKSTGEVPEAELERLEAMGRWLKVNGESIYGTTPTLFGAEAGSFSTTEKEKDGSAKFIPEWKWRSTTKVDRIYIHLLEWPGESFQLASVPRSVTDAYLLADRKPLKVTHDGSAIEVTLPGKALDPVATVLVLETA</sequence>
<keyword evidence="4" id="KW-0732">Signal</keyword>
<evidence type="ECO:0000256" key="1">
    <source>
        <dbReference type="ARBA" id="ARBA00004071"/>
    </source>
</evidence>
<comment type="caution">
    <text evidence="9">The sequence shown here is derived from an EMBL/GenBank/DDBJ whole genome shotgun (WGS) entry which is preliminary data.</text>
</comment>
<feature type="region of interest" description="Disordered" evidence="7">
    <location>
        <begin position="12"/>
        <end position="37"/>
    </location>
</feature>
<dbReference type="PRINTS" id="PR00741">
    <property type="entry name" value="GLHYDRLASE29"/>
</dbReference>
<reference evidence="9 10" key="1">
    <citation type="journal article" date="2016" name="Int. J. Syst. Evol. Microbiol.">
        <title>Acidipila dinghuensis sp. nov., an acidobacterium isolated from forest soil.</title>
        <authorList>
            <person name="Jiang Y.W."/>
            <person name="Wang J."/>
            <person name="Chen M.H."/>
            <person name="Lv Y.Y."/>
            <person name="Qiu L.H."/>
        </authorList>
    </citation>
    <scope>NUCLEOTIDE SEQUENCE [LARGE SCALE GENOMIC DNA]</scope>
    <source>
        <strain evidence="9 10">DHOF10</strain>
    </source>
</reference>
<evidence type="ECO:0000256" key="3">
    <source>
        <dbReference type="ARBA" id="ARBA00012662"/>
    </source>
</evidence>
<dbReference type="Proteomes" id="UP000290253">
    <property type="component" value="Unassembled WGS sequence"/>
</dbReference>
<evidence type="ECO:0000256" key="5">
    <source>
        <dbReference type="ARBA" id="ARBA00022801"/>
    </source>
</evidence>
<comment type="similarity">
    <text evidence="2">Belongs to the glycosyl hydrolase 29 family.</text>
</comment>
<evidence type="ECO:0000256" key="6">
    <source>
        <dbReference type="ARBA" id="ARBA00023295"/>
    </source>
</evidence>
<dbReference type="InterPro" id="IPR016286">
    <property type="entry name" value="FUC_metazoa-typ"/>
</dbReference>
<dbReference type="AlphaFoldDB" id="A0A4Q1SE29"/>
<evidence type="ECO:0000256" key="2">
    <source>
        <dbReference type="ARBA" id="ARBA00007951"/>
    </source>
</evidence>
<dbReference type="EC" id="3.2.1.51" evidence="3"/>
<dbReference type="PANTHER" id="PTHR10030">
    <property type="entry name" value="ALPHA-L-FUCOSIDASE"/>
    <property type="match status" value="1"/>
</dbReference>
<gene>
    <name evidence="9" type="ORF">ESZ00_12230</name>
</gene>
<dbReference type="SUPFAM" id="SSF51445">
    <property type="entry name" value="(Trans)glycosidases"/>
    <property type="match status" value="1"/>
</dbReference>
<protein>
    <recommendedName>
        <fullName evidence="3">alpha-L-fucosidase</fullName>
        <ecNumber evidence="3">3.2.1.51</ecNumber>
    </recommendedName>
</protein>
<dbReference type="GO" id="GO:0004560">
    <property type="term" value="F:alpha-L-fucosidase activity"/>
    <property type="evidence" value="ECO:0007669"/>
    <property type="project" value="InterPro"/>
</dbReference>
<feature type="domain" description="Glycoside hydrolase family 29 N-terminal" evidence="8">
    <location>
        <begin position="147"/>
        <end position="475"/>
    </location>
</feature>
<dbReference type="InterPro" id="IPR017853">
    <property type="entry name" value="GH"/>
</dbReference>
<organism evidence="9 10">
    <name type="scientific">Silvibacterium dinghuense</name>
    <dbReference type="NCBI Taxonomy" id="1560006"/>
    <lineage>
        <taxon>Bacteria</taxon>
        <taxon>Pseudomonadati</taxon>
        <taxon>Acidobacteriota</taxon>
        <taxon>Terriglobia</taxon>
        <taxon>Terriglobales</taxon>
        <taxon>Acidobacteriaceae</taxon>
        <taxon>Silvibacterium</taxon>
    </lineage>
</organism>
<dbReference type="Gene3D" id="3.20.20.80">
    <property type="entry name" value="Glycosidases"/>
    <property type="match status" value="1"/>
</dbReference>
<dbReference type="InterPro" id="IPR013780">
    <property type="entry name" value="Glyco_hydro_b"/>
</dbReference>
<evidence type="ECO:0000256" key="4">
    <source>
        <dbReference type="ARBA" id="ARBA00022729"/>
    </source>
</evidence>
<dbReference type="PANTHER" id="PTHR10030:SF37">
    <property type="entry name" value="ALPHA-L-FUCOSIDASE-RELATED"/>
    <property type="match status" value="1"/>
</dbReference>
<accession>A0A4Q1SE29</accession>
<dbReference type="GO" id="GO:0016139">
    <property type="term" value="P:glycoside catabolic process"/>
    <property type="evidence" value="ECO:0007669"/>
    <property type="project" value="TreeGrafter"/>
</dbReference>
<keyword evidence="10" id="KW-1185">Reference proteome</keyword>
<evidence type="ECO:0000313" key="10">
    <source>
        <dbReference type="Proteomes" id="UP000290253"/>
    </source>
</evidence>
<dbReference type="InterPro" id="IPR000933">
    <property type="entry name" value="Glyco_hydro_29"/>
</dbReference>
<comment type="function">
    <text evidence="1">Alpha-L-fucosidase is responsible for hydrolyzing the alpha-1,6-linked fucose joined to the reducing-end N-acetylglucosamine of the carbohydrate moieties of glycoproteins.</text>
</comment>
<dbReference type="InterPro" id="IPR057739">
    <property type="entry name" value="Glyco_hydro_29_N"/>
</dbReference>
<dbReference type="Gene3D" id="2.60.40.1180">
    <property type="entry name" value="Golgi alpha-mannosidase II"/>
    <property type="match status" value="1"/>
</dbReference>
<keyword evidence="5" id="KW-0378">Hydrolase</keyword>